<evidence type="ECO:0000313" key="2">
    <source>
        <dbReference type="EMBL" id="SPD27226.1"/>
    </source>
</evidence>
<name>A0A2N9INW0_FAGSY</name>
<feature type="transmembrane region" description="Helical" evidence="1">
    <location>
        <begin position="16"/>
        <end position="36"/>
    </location>
</feature>
<sequence>MTRDSGALVDARIDDAGILLGSPGGLVLLGMIIMSLSTKSMVIFACGDANSRKGILGVGGAGSGGGGGCGGYRRTASQKVTEASKGFLGPDVDWLSNAKAKGSLTARPTLRAGMKVSLSDPMVLSGRLVAQRIKLFATWGYSMFQGLGCLPIKAVGELGLERREIAQSISGVGVRALKRPFPSMRGLERTHLWCTSYRAHGKRWVAKCKADN</sequence>
<organism evidence="2">
    <name type="scientific">Fagus sylvatica</name>
    <name type="common">Beechnut</name>
    <dbReference type="NCBI Taxonomy" id="28930"/>
    <lineage>
        <taxon>Eukaryota</taxon>
        <taxon>Viridiplantae</taxon>
        <taxon>Streptophyta</taxon>
        <taxon>Embryophyta</taxon>
        <taxon>Tracheophyta</taxon>
        <taxon>Spermatophyta</taxon>
        <taxon>Magnoliopsida</taxon>
        <taxon>eudicotyledons</taxon>
        <taxon>Gunneridae</taxon>
        <taxon>Pentapetalae</taxon>
        <taxon>rosids</taxon>
        <taxon>fabids</taxon>
        <taxon>Fagales</taxon>
        <taxon>Fagaceae</taxon>
        <taxon>Fagus</taxon>
    </lineage>
</organism>
<keyword evidence="1" id="KW-0472">Membrane</keyword>
<evidence type="ECO:0000256" key="1">
    <source>
        <dbReference type="SAM" id="Phobius"/>
    </source>
</evidence>
<reference evidence="2" key="1">
    <citation type="submission" date="2018-02" db="EMBL/GenBank/DDBJ databases">
        <authorList>
            <person name="Cohen D.B."/>
            <person name="Kent A.D."/>
        </authorList>
    </citation>
    <scope>NUCLEOTIDE SEQUENCE</scope>
</reference>
<dbReference type="EMBL" id="OIVN01006183">
    <property type="protein sequence ID" value="SPD27226.1"/>
    <property type="molecule type" value="Genomic_DNA"/>
</dbReference>
<keyword evidence="1" id="KW-0812">Transmembrane</keyword>
<accession>A0A2N9INW0</accession>
<dbReference type="AlphaFoldDB" id="A0A2N9INW0"/>
<keyword evidence="1" id="KW-1133">Transmembrane helix</keyword>
<gene>
    <name evidence="2" type="ORF">FSB_LOCUS55108</name>
</gene>
<dbReference type="AntiFam" id="ANF00275">
    <property type="entry name" value="Spurious translation from rRNA (DUF6467)"/>
</dbReference>
<protein>
    <submittedName>
        <fullName evidence="2">Uncharacterized protein</fullName>
    </submittedName>
</protein>
<proteinExistence type="predicted"/>